<dbReference type="EMBL" id="JAIWYP010000006">
    <property type="protein sequence ID" value="KAH3813109.1"/>
    <property type="molecule type" value="Genomic_DNA"/>
</dbReference>
<keyword evidence="2" id="KW-1185">Reference proteome</keyword>
<name>A0A9D4JK09_DREPO</name>
<sequence length="52" mass="5558">MDNGSPCRVVIDGFSRSGDPYGDEGSLNIDDLEADDIVKLTLSGYAIHTLNT</sequence>
<protein>
    <submittedName>
        <fullName evidence="1">Uncharacterized protein</fullName>
    </submittedName>
</protein>
<gene>
    <name evidence="1" type="ORF">DPMN_141559</name>
</gene>
<organism evidence="1 2">
    <name type="scientific">Dreissena polymorpha</name>
    <name type="common">Zebra mussel</name>
    <name type="synonym">Mytilus polymorpha</name>
    <dbReference type="NCBI Taxonomy" id="45954"/>
    <lineage>
        <taxon>Eukaryota</taxon>
        <taxon>Metazoa</taxon>
        <taxon>Spiralia</taxon>
        <taxon>Lophotrochozoa</taxon>
        <taxon>Mollusca</taxon>
        <taxon>Bivalvia</taxon>
        <taxon>Autobranchia</taxon>
        <taxon>Heteroconchia</taxon>
        <taxon>Euheterodonta</taxon>
        <taxon>Imparidentia</taxon>
        <taxon>Neoheterodontei</taxon>
        <taxon>Myida</taxon>
        <taxon>Dreissenoidea</taxon>
        <taxon>Dreissenidae</taxon>
        <taxon>Dreissena</taxon>
    </lineage>
</organism>
<reference evidence="1" key="1">
    <citation type="journal article" date="2019" name="bioRxiv">
        <title>The Genome of the Zebra Mussel, Dreissena polymorpha: A Resource for Invasive Species Research.</title>
        <authorList>
            <person name="McCartney M.A."/>
            <person name="Auch B."/>
            <person name="Kono T."/>
            <person name="Mallez S."/>
            <person name="Zhang Y."/>
            <person name="Obille A."/>
            <person name="Becker A."/>
            <person name="Abrahante J.E."/>
            <person name="Garbe J."/>
            <person name="Badalamenti J.P."/>
            <person name="Herman A."/>
            <person name="Mangelson H."/>
            <person name="Liachko I."/>
            <person name="Sullivan S."/>
            <person name="Sone E.D."/>
            <person name="Koren S."/>
            <person name="Silverstein K.A.T."/>
            <person name="Beckman K.B."/>
            <person name="Gohl D.M."/>
        </authorList>
    </citation>
    <scope>NUCLEOTIDE SEQUENCE</scope>
    <source>
        <strain evidence="1">Duluth1</strain>
        <tissue evidence="1">Whole animal</tissue>
    </source>
</reference>
<evidence type="ECO:0000313" key="1">
    <source>
        <dbReference type="EMBL" id="KAH3813109.1"/>
    </source>
</evidence>
<proteinExistence type="predicted"/>
<comment type="caution">
    <text evidence="1">The sequence shown here is derived from an EMBL/GenBank/DDBJ whole genome shotgun (WGS) entry which is preliminary data.</text>
</comment>
<accession>A0A9D4JK09</accession>
<dbReference type="Proteomes" id="UP000828390">
    <property type="component" value="Unassembled WGS sequence"/>
</dbReference>
<reference evidence="1" key="2">
    <citation type="submission" date="2020-11" db="EMBL/GenBank/DDBJ databases">
        <authorList>
            <person name="McCartney M.A."/>
            <person name="Auch B."/>
            <person name="Kono T."/>
            <person name="Mallez S."/>
            <person name="Becker A."/>
            <person name="Gohl D.M."/>
            <person name="Silverstein K.A.T."/>
            <person name="Koren S."/>
            <person name="Bechman K.B."/>
            <person name="Herman A."/>
            <person name="Abrahante J.E."/>
            <person name="Garbe J."/>
        </authorList>
    </citation>
    <scope>NUCLEOTIDE SEQUENCE</scope>
    <source>
        <strain evidence="1">Duluth1</strain>
        <tissue evidence="1">Whole animal</tissue>
    </source>
</reference>
<evidence type="ECO:0000313" key="2">
    <source>
        <dbReference type="Proteomes" id="UP000828390"/>
    </source>
</evidence>
<dbReference type="AlphaFoldDB" id="A0A9D4JK09"/>